<feature type="domain" description="N-acetyltransferase" evidence="1">
    <location>
        <begin position="3"/>
        <end position="158"/>
    </location>
</feature>
<comment type="caution">
    <text evidence="2">The sequence shown here is derived from an EMBL/GenBank/DDBJ whole genome shotgun (WGS) entry which is preliminary data.</text>
</comment>
<proteinExistence type="predicted"/>
<dbReference type="InterPro" id="IPR016181">
    <property type="entry name" value="Acyl_CoA_acyltransferase"/>
</dbReference>
<dbReference type="PANTHER" id="PTHR43415">
    <property type="entry name" value="SPERMIDINE N(1)-ACETYLTRANSFERASE"/>
    <property type="match status" value="1"/>
</dbReference>
<evidence type="ECO:0000313" key="3">
    <source>
        <dbReference type="Proteomes" id="UP000600547"/>
    </source>
</evidence>
<accession>A0A8H9L4Y5</accession>
<evidence type="ECO:0000259" key="1">
    <source>
        <dbReference type="PROSITE" id="PS51186"/>
    </source>
</evidence>
<gene>
    <name evidence="2" type="ORF">GCM10008956_08950</name>
</gene>
<dbReference type="PROSITE" id="PS51186">
    <property type="entry name" value="GNAT"/>
    <property type="match status" value="1"/>
</dbReference>
<evidence type="ECO:0000313" key="2">
    <source>
        <dbReference type="EMBL" id="GGM34792.1"/>
    </source>
</evidence>
<dbReference type="SUPFAM" id="SSF55729">
    <property type="entry name" value="Acyl-CoA N-acyltransferases (Nat)"/>
    <property type="match status" value="1"/>
</dbReference>
<dbReference type="RefSeq" id="WP_110829726.1">
    <property type="nucleotide sequence ID" value="NZ_BMQG01000002.1"/>
</dbReference>
<keyword evidence="2" id="KW-0808">Transferase</keyword>
<reference evidence="3" key="1">
    <citation type="journal article" date="2019" name="Int. J. Syst. Evol. Microbiol.">
        <title>The Global Catalogue of Microorganisms (GCM) 10K type strain sequencing project: providing services to taxonomists for standard genome sequencing and annotation.</title>
        <authorList>
            <consortium name="The Broad Institute Genomics Platform"/>
            <consortium name="The Broad Institute Genome Sequencing Center for Infectious Disease"/>
            <person name="Wu L."/>
            <person name="Ma J."/>
        </authorList>
    </citation>
    <scope>NUCLEOTIDE SEQUENCE [LARGE SCALE GENOMIC DNA]</scope>
    <source>
        <strain evidence="3">JCM 31047</strain>
    </source>
</reference>
<dbReference type="Gene3D" id="3.40.630.30">
    <property type="match status" value="1"/>
</dbReference>
<dbReference type="Proteomes" id="UP000600547">
    <property type="component" value="Unassembled WGS sequence"/>
</dbReference>
<dbReference type="EMBL" id="BMQG01000002">
    <property type="protein sequence ID" value="GGM34792.1"/>
    <property type="molecule type" value="Genomic_DNA"/>
</dbReference>
<dbReference type="AlphaFoldDB" id="A0A8H9L4Y5"/>
<dbReference type="Pfam" id="PF13302">
    <property type="entry name" value="Acetyltransf_3"/>
    <property type="match status" value="1"/>
</dbReference>
<organism evidence="2 3">
    <name type="scientific">Deinococcus arenae</name>
    <dbReference type="NCBI Taxonomy" id="1452751"/>
    <lineage>
        <taxon>Bacteria</taxon>
        <taxon>Thermotogati</taxon>
        <taxon>Deinococcota</taxon>
        <taxon>Deinococci</taxon>
        <taxon>Deinococcales</taxon>
        <taxon>Deinococcaceae</taxon>
        <taxon>Deinococcus</taxon>
    </lineage>
</organism>
<dbReference type="InterPro" id="IPR000182">
    <property type="entry name" value="GNAT_dom"/>
</dbReference>
<protein>
    <submittedName>
        <fullName evidence="2">N-acetyltransferase</fullName>
    </submittedName>
</protein>
<keyword evidence="3" id="KW-1185">Reference proteome</keyword>
<dbReference type="GO" id="GO:0016747">
    <property type="term" value="F:acyltransferase activity, transferring groups other than amino-acyl groups"/>
    <property type="evidence" value="ECO:0007669"/>
    <property type="project" value="InterPro"/>
</dbReference>
<sequence>MTVTLRPLRPGDEAAAVCWAADPVFCRAADWTPGLAPRVVRRHWAAIIAGGDPAFLRLGAELDGRLVGFVDLAGLDGTSAEFGIVIGERARWGQGAARRAGEALIAHAAGLGLSRLTALVHAPNARSHALMRRLGFVEAGHADPESYMGEVVPVVRYEREIGGRSAADPTAR</sequence>
<dbReference type="PANTHER" id="PTHR43415:SF3">
    <property type="entry name" value="GNAT-FAMILY ACETYLTRANSFERASE"/>
    <property type="match status" value="1"/>
</dbReference>
<name>A0A8H9L4Y5_9DEIO</name>